<organism evidence="3 4">
    <name type="scientific">Paramarasmius palmivorus</name>
    <dbReference type="NCBI Taxonomy" id="297713"/>
    <lineage>
        <taxon>Eukaryota</taxon>
        <taxon>Fungi</taxon>
        <taxon>Dikarya</taxon>
        <taxon>Basidiomycota</taxon>
        <taxon>Agaricomycotina</taxon>
        <taxon>Agaricomycetes</taxon>
        <taxon>Agaricomycetidae</taxon>
        <taxon>Agaricales</taxon>
        <taxon>Marasmiineae</taxon>
        <taxon>Marasmiaceae</taxon>
        <taxon>Paramarasmius</taxon>
    </lineage>
</organism>
<dbReference type="PANTHER" id="PTHR34883:SF15">
    <property type="entry name" value="EXTRACELLULAR SERINE-RICH PROTEIN"/>
    <property type="match status" value="1"/>
</dbReference>
<dbReference type="InterPro" id="IPR008972">
    <property type="entry name" value="Cupredoxin"/>
</dbReference>
<keyword evidence="4" id="KW-1185">Reference proteome</keyword>
<proteinExistence type="predicted"/>
<reference evidence="3 4" key="1">
    <citation type="submission" date="2024-01" db="EMBL/GenBank/DDBJ databases">
        <title>A draft genome for a cacao thread blight-causing isolate of Paramarasmius palmivorus.</title>
        <authorList>
            <person name="Baruah I.K."/>
            <person name="Bukari Y."/>
            <person name="Amoako-Attah I."/>
            <person name="Meinhardt L.W."/>
            <person name="Bailey B.A."/>
            <person name="Cohen S.P."/>
        </authorList>
    </citation>
    <scope>NUCLEOTIDE SEQUENCE [LARGE SCALE GENOMIC DNA]</scope>
    <source>
        <strain evidence="3 4">GH-12</strain>
    </source>
</reference>
<dbReference type="AlphaFoldDB" id="A0AAW0DPK3"/>
<accession>A0AAW0DPK3</accession>
<protein>
    <recommendedName>
        <fullName evidence="5">Phytocyanin domain-containing protein</fullName>
    </recommendedName>
</protein>
<keyword evidence="2" id="KW-0732">Signal</keyword>
<dbReference type="Gene3D" id="2.60.40.420">
    <property type="entry name" value="Cupredoxins - blue copper proteins"/>
    <property type="match status" value="1"/>
</dbReference>
<dbReference type="PANTHER" id="PTHR34883">
    <property type="entry name" value="SERINE-RICH PROTEIN, PUTATIVE-RELATED-RELATED"/>
    <property type="match status" value="1"/>
</dbReference>
<evidence type="ECO:0008006" key="5">
    <source>
        <dbReference type="Google" id="ProtNLM"/>
    </source>
</evidence>
<feature type="region of interest" description="Disordered" evidence="1">
    <location>
        <begin position="52"/>
        <end position="76"/>
    </location>
</feature>
<dbReference type="EMBL" id="JAYKXP010000008">
    <property type="protein sequence ID" value="KAK7054931.1"/>
    <property type="molecule type" value="Genomic_DNA"/>
</dbReference>
<sequence length="440" mass="45606">MVYITPLIGAVAILSGFASALPRPQDSGIGKEVAVSAPDGTPITDSIELASQTKAEAEAKQTQYGSYGESQDTTSAEMKMEHTSMAEETSSTMMEHETTSTAMEHETTSTMMEHEMTTTSSATYSMPTYGSGGSNWGGSGYDDCVQQCIASYGAPPATYSPTATSGHEGSTGGGATVTVMVAPKQGVLRYVPFAVNATVGTTIEFRWGGGPHTVTKGSALTPCNKSNDAPVFASGQQNKDFIFSQVVNDTNPTYYFCGVGQHCNNGMFAIINPPMDTTGPTSVGGMMQDMMANNSDLKAYAAYTTNATSGKSGSNWGSGISLKDMPEWARPLAAENVLYTRSFLAMNQETVKEDGVIDLGNMANTPLMFPEDVGAAINAAGSPTEGAVSGSTDNTSTASSEPASQSSPAAEENKSNGASAVASPKVLVALMAVVATFFAL</sequence>
<dbReference type="SUPFAM" id="SSF49503">
    <property type="entry name" value="Cupredoxins"/>
    <property type="match status" value="1"/>
</dbReference>
<dbReference type="InterPro" id="IPR052953">
    <property type="entry name" value="Ser-rich/MCO-related"/>
</dbReference>
<evidence type="ECO:0000313" key="3">
    <source>
        <dbReference type="EMBL" id="KAK7054931.1"/>
    </source>
</evidence>
<gene>
    <name evidence="3" type="ORF">VNI00_003394</name>
</gene>
<name>A0AAW0DPK3_9AGAR</name>
<evidence type="ECO:0000256" key="2">
    <source>
        <dbReference type="SAM" id="SignalP"/>
    </source>
</evidence>
<feature type="compositionally biased region" description="Low complexity" evidence="1">
    <location>
        <begin position="395"/>
        <end position="410"/>
    </location>
</feature>
<feature type="chain" id="PRO_5043743364" description="Phytocyanin domain-containing protein" evidence="2">
    <location>
        <begin position="21"/>
        <end position="440"/>
    </location>
</feature>
<evidence type="ECO:0000313" key="4">
    <source>
        <dbReference type="Proteomes" id="UP001383192"/>
    </source>
</evidence>
<feature type="signal peptide" evidence="2">
    <location>
        <begin position="1"/>
        <end position="20"/>
    </location>
</feature>
<dbReference type="Proteomes" id="UP001383192">
    <property type="component" value="Unassembled WGS sequence"/>
</dbReference>
<feature type="region of interest" description="Disordered" evidence="1">
    <location>
        <begin position="379"/>
        <end position="418"/>
    </location>
</feature>
<comment type="caution">
    <text evidence="3">The sequence shown here is derived from an EMBL/GenBank/DDBJ whole genome shotgun (WGS) entry which is preliminary data.</text>
</comment>
<evidence type="ECO:0000256" key="1">
    <source>
        <dbReference type="SAM" id="MobiDB-lite"/>
    </source>
</evidence>